<feature type="chain" id="PRO_5040775659" description="Glucose-methanol-choline oxidoreductase N-terminal domain-containing protein" evidence="6">
    <location>
        <begin position="22"/>
        <end position="648"/>
    </location>
</feature>
<feature type="active site" description="Proton acceptor" evidence="2">
    <location>
        <position position="608"/>
    </location>
</feature>
<dbReference type="VEuPathDB" id="FungiDB:F4678DRAFT_473017"/>
<dbReference type="SUPFAM" id="SSF51905">
    <property type="entry name" value="FAD/NAD(P)-binding domain"/>
    <property type="match status" value="1"/>
</dbReference>
<evidence type="ECO:0000256" key="4">
    <source>
        <dbReference type="RuleBase" id="RU003968"/>
    </source>
</evidence>
<evidence type="ECO:0000313" key="8">
    <source>
        <dbReference type="EMBL" id="KAJ3578009.1"/>
    </source>
</evidence>
<dbReference type="Pfam" id="PF05199">
    <property type="entry name" value="GMC_oxred_C"/>
    <property type="match status" value="1"/>
</dbReference>
<feature type="binding site" evidence="3">
    <location>
        <begin position="125"/>
        <end position="128"/>
    </location>
    <ligand>
        <name>FAD</name>
        <dbReference type="ChEBI" id="CHEBI:57692"/>
    </ligand>
</feature>
<dbReference type="InterPro" id="IPR012132">
    <property type="entry name" value="GMC_OxRdtase"/>
</dbReference>
<name>A0A9W8NJJ1_9PEZI</name>
<feature type="domain" description="Glucose-methanol-choline oxidoreductase N-terminal" evidence="7">
    <location>
        <begin position="115"/>
        <end position="138"/>
    </location>
</feature>
<dbReference type="PANTHER" id="PTHR11552">
    <property type="entry name" value="GLUCOSE-METHANOL-CHOLINE GMC OXIDOREDUCTASE"/>
    <property type="match status" value="1"/>
</dbReference>
<dbReference type="Pfam" id="PF00732">
    <property type="entry name" value="GMC_oxred_N"/>
    <property type="match status" value="1"/>
</dbReference>
<comment type="similarity">
    <text evidence="1 4">Belongs to the GMC oxidoreductase family.</text>
</comment>
<feature type="binding site" evidence="3">
    <location>
        <position position="263"/>
    </location>
    <ligand>
        <name>FAD</name>
        <dbReference type="ChEBI" id="CHEBI:57692"/>
    </ligand>
</feature>
<dbReference type="EMBL" id="JANPWZ010000273">
    <property type="protein sequence ID" value="KAJ3578009.1"/>
    <property type="molecule type" value="Genomic_DNA"/>
</dbReference>
<evidence type="ECO:0000313" key="9">
    <source>
        <dbReference type="Proteomes" id="UP001148614"/>
    </source>
</evidence>
<dbReference type="Gene3D" id="3.30.560.10">
    <property type="entry name" value="Glucose Oxidase, domain 3"/>
    <property type="match status" value="1"/>
</dbReference>
<evidence type="ECO:0000256" key="3">
    <source>
        <dbReference type="PIRSR" id="PIRSR000137-2"/>
    </source>
</evidence>
<evidence type="ECO:0000256" key="2">
    <source>
        <dbReference type="PIRSR" id="PIRSR000137-1"/>
    </source>
</evidence>
<feature type="active site" description="Proton donor" evidence="2">
    <location>
        <position position="565"/>
    </location>
</feature>
<dbReference type="GO" id="GO:0050660">
    <property type="term" value="F:flavin adenine dinucleotide binding"/>
    <property type="evidence" value="ECO:0007669"/>
    <property type="project" value="InterPro"/>
</dbReference>
<proteinExistence type="inferred from homology"/>
<dbReference type="Gene3D" id="3.50.50.60">
    <property type="entry name" value="FAD/NAD(P)-binding domain"/>
    <property type="match status" value="1"/>
</dbReference>
<keyword evidence="9" id="KW-1185">Reference proteome</keyword>
<accession>A0A9W8NJJ1</accession>
<gene>
    <name evidence="8" type="ORF">NPX13_g2560</name>
</gene>
<keyword evidence="4" id="KW-0285">Flavoprotein</keyword>
<evidence type="ECO:0000256" key="6">
    <source>
        <dbReference type="SAM" id="SignalP"/>
    </source>
</evidence>
<organism evidence="8 9">
    <name type="scientific">Xylaria arbuscula</name>
    <dbReference type="NCBI Taxonomy" id="114810"/>
    <lineage>
        <taxon>Eukaryota</taxon>
        <taxon>Fungi</taxon>
        <taxon>Dikarya</taxon>
        <taxon>Ascomycota</taxon>
        <taxon>Pezizomycotina</taxon>
        <taxon>Sordariomycetes</taxon>
        <taxon>Xylariomycetidae</taxon>
        <taxon>Xylariales</taxon>
        <taxon>Xylariaceae</taxon>
        <taxon>Xylaria</taxon>
    </lineage>
</organism>
<feature type="signal peptide" evidence="6">
    <location>
        <begin position="1"/>
        <end position="21"/>
    </location>
</feature>
<keyword evidence="6" id="KW-0732">Signal</keyword>
<dbReference type="SUPFAM" id="SSF54373">
    <property type="entry name" value="FAD-linked reductases, C-terminal domain"/>
    <property type="match status" value="1"/>
</dbReference>
<dbReference type="AlphaFoldDB" id="A0A9W8NJJ1"/>
<dbReference type="InterPro" id="IPR036188">
    <property type="entry name" value="FAD/NAD-bd_sf"/>
</dbReference>
<sequence length="648" mass="70500">MKLLLARLLSIYAFIINLACSIHVGPLRNGSLPLRESYDYIVVGAGIGGLVVGNRLSEDAGVSVLLIEAGELDDRAEDITVPGNIGQENPSRYAWDVTTTPQEFLDNQTRTFSQGRVVGGSTILNGLVWTRGAAADYDAWRNLGNPGWGWSDLLPYFLKSENYTMHSNPPLYSGPTQGKHGRHGPVQVGFSRYIYNQTYNFLNGVQELGIPLNQDLNSGFSTGADLVSGSILTLNQSRADACTAYLDPVISRPNLELLTGYTVTRILNGVAGNRTSQNLSRGSRAKPRKVTVIGVELAANSTAPRFNISCKREVVLAAGAILSPVLLQISGFGPAEHLQALDINTLVHLPGVGSNLQDHVMVQPVYDYTAPGVFSALDIEGDIKNAVKKEYFANRTGPWTATMVNAVAFPALDQKLSHHLHLTLNKSAQNLPSSYDATLRAGYEAQQAEIRALLSRRDVAAYELMATSWGQLAISAMHTLSRGTIRARSSSIFDNSPPVIDLRLCSHVLDCEILRMGLEFNDRLIATEDMRMLLPVAPFGLGTQDLKNRTALMEMIKSMAHTEFHPSGTAAMMPRSVGGVVDTDLRVYGTRNLRVVDASVMPLIPTGHIQAPIYAIAEKAADMIKLENWGNPQPPPQPFQPASRPSRH</sequence>
<feature type="binding site" evidence="3">
    <location>
        <position position="117"/>
    </location>
    <ligand>
        <name>FAD</name>
        <dbReference type="ChEBI" id="CHEBI:57692"/>
    </ligand>
</feature>
<evidence type="ECO:0000256" key="5">
    <source>
        <dbReference type="SAM" id="MobiDB-lite"/>
    </source>
</evidence>
<feature type="region of interest" description="Disordered" evidence="5">
    <location>
        <begin position="627"/>
        <end position="648"/>
    </location>
</feature>
<comment type="cofactor">
    <cofactor evidence="3">
        <name>FAD</name>
        <dbReference type="ChEBI" id="CHEBI:57692"/>
    </cofactor>
</comment>
<dbReference type="PROSITE" id="PS00623">
    <property type="entry name" value="GMC_OXRED_1"/>
    <property type="match status" value="1"/>
</dbReference>
<dbReference type="InterPro" id="IPR000172">
    <property type="entry name" value="GMC_OxRdtase_N"/>
</dbReference>
<keyword evidence="3 4" id="KW-0274">FAD</keyword>
<dbReference type="GO" id="GO:0044550">
    <property type="term" value="P:secondary metabolite biosynthetic process"/>
    <property type="evidence" value="ECO:0007669"/>
    <property type="project" value="TreeGrafter"/>
</dbReference>
<comment type="caution">
    <text evidence="8">The sequence shown here is derived from an EMBL/GenBank/DDBJ whole genome shotgun (WGS) entry which is preliminary data.</text>
</comment>
<dbReference type="PANTHER" id="PTHR11552:SF115">
    <property type="entry name" value="DEHYDROGENASE XPTC-RELATED"/>
    <property type="match status" value="1"/>
</dbReference>
<dbReference type="PIRSF" id="PIRSF000137">
    <property type="entry name" value="Alcohol_oxidase"/>
    <property type="match status" value="1"/>
</dbReference>
<evidence type="ECO:0000256" key="1">
    <source>
        <dbReference type="ARBA" id="ARBA00010790"/>
    </source>
</evidence>
<dbReference type="InterPro" id="IPR007867">
    <property type="entry name" value="GMC_OxRtase_C"/>
</dbReference>
<dbReference type="GO" id="GO:0016614">
    <property type="term" value="F:oxidoreductase activity, acting on CH-OH group of donors"/>
    <property type="evidence" value="ECO:0007669"/>
    <property type="project" value="InterPro"/>
</dbReference>
<reference evidence="8" key="1">
    <citation type="submission" date="2022-07" db="EMBL/GenBank/DDBJ databases">
        <title>Genome Sequence of Xylaria arbuscula.</title>
        <authorList>
            <person name="Buettner E."/>
        </authorList>
    </citation>
    <scope>NUCLEOTIDE SEQUENCE</scope>
    <source>
        <strain evidence="8">VT107</strain>
    </source>
</reference>
<protein>
    <recommendedName>
        <fullName evidence="7">Glucose-methanol-choline oxidoreductase N-terminal domain-containing protein</fullName>
    </recommendedName>
</protein>
<dbReference type="Proteomes" id="UP001148614">
    <property type="component" value="Unassembled WGS sequence"/>
</dbReference>
<evidence type="ECO:0000259" key="7">
    <source>
        <dbReference type="PROSITE" id="PS00623"/>
    </source>
</evidence>